<name>T0PUK7_SAPDV</name>
<protein>
    <submittedName>
        <fullName evidence="5">Uncharacterized protein</fullName>
    </submittedName>
</protein>
<evidence type="ECO:0000256" key="3">
    <source>
        <dbReference type="ARBA" id="ARBA00023175"/>
    </source>
</evidence>
<keyword evidence="6" id="KW-1185">Reference proteome</keyword>
<dbReference type="RefSeq" id="XP_008617382.1">
    <property type="nucleotide sequence ID" value="XM_008619160.1"/>
</dbReference>
<evidence type="ECO:0000313" key="5">
    <source>
        <dbReference type="EMBL" id="EQC29204.1"/>
    </source>
</evidence>
<dbReference type="STRING" id="1156394.T0PUK7"/>
<evidence type="ECO:0000256" key="2">
    <source>
        <dbReference type="ARBA" id="ARBA00023054"/>
    </source>
</evidence>
<proteinExistence type="inferred from homology"/>
<dbReference type="OrthoDB" id="273640at2759"/>
<dbReference type="PANTHER" id="PTHR13183:SF0">
    <property type="entry name" value="AXONEMAL DYNEIN LIGHT INTERMEDIATE POLYPEPTIDE 1"/>
    <property type="match status" value="1"/>
</dbReference>
<dbReference type="EMBL" id="JH767186">
    <property type="protein sequence ID" value="EQC29204.1"/>
    <property type="molecule type" value="Genomic_DNA"/>
</dbReference>
<keyword evidence="1" id="KW-0243">Dynein</keyword>
<dbReference type="InterPro" id="IPR019347">
    <property type="entry name" value="Axonemal_dynein_light_chain"/>
</dbReference>
<dbReference type="OMA" id="KQGICAN"/>
<reference evidence="5 6" key="1">
    <citation type="submission" date="2012-04" db="EMBL/GenBank/DDBJ databases">
        <title>The Genome Sequence of Saprolegnia declina VS20.</title>
        <authorList>
            <consortium name="The Broad Institute Genome Sequencing Platform"/>
            <person name="Russ C."/>
            <person name="Nusbaum C."/>
            <person name="Tyler B."/>
            <person name="van West P."/>
            <person name="Dieguez-Uribeondo J."/>
            <person name="de Bruijn I."/>
            <person name="Tripathy S."/>
            <person name="Jiang R."/>
            <person name="Young S.K."/>
            <person name="Zeng Q."/>
            <person name="Gargeya S."/>
            <person name="Fitzgerald M."/>
            <person name="Haas B."/>
            <person name="Abouelleil A."/>
            <person name="Alvarado L."/>
            <person name="Arachchi H.M."/>
            <person name="Berlin A."/>
            <person name="Chapman S.B."/>
            <person name="Goldberg J."/>
            <person name="Griggs A."/>
            <person name="Gujja S."/>
            <person name="Hansen M."/>
            <person name="Howarth C."/>
            <person name="Imamovic A."/>
            <person name="Larimer J."/>
            <person name="McCowen C."/>
            <person name="Montmayeur A."/>
            <person name="Murphy C."/>
            <person name="Neiman D."/>
            <person name="Pearson M."/>
            <person name="Priest M."/>
            <person name="Roberts A."/>
            <person name="Saif S."/>
            <person name="Shea T."/>
            <person name="Sisk P."/>
            <person name="Sykes S."/>
            <person name="Wortman J."/>
            <person name="Nusbaum C."/>
            <person name="Birren B."/>
        </authorList>
    </citation>
    <scope>NUCLEOTIDE SEQUENCE [LARGE SCALE GENOMIC DNA]</scope>
    <source>
        <strain evidence="5 6">VS20</strain>
    </source>
</reference>
<organism evidence="5 6">
    <name type="scientific">Saprolegnia diclina (strain VS20)</name>
    <dbReference type="NCBI Taxonomy" id="1156394"/>
    <lineage>
        <taxon>Eukaryota</taxon>
        <taxon>Sar</taxon>
        <taxon>Stramenopiles</taxon>
        <taxon>Oomycota</taxon>
        <taxon>Saprolegniomycetes</taxon>
        <taxon>Saprolegniales</taxon>
        <taxon>Saprolegniaceae</taxon>
        <taxon>Saprolegnia</taxon>
    </lineage>
</organism>
<evidence type="ECO:0000313" key="6">
    <source>
        <dbReference type="Proteomes" id="UP000030762"/>
    </source>
</evidence>
<dbReference type="GeneID" id="19953804"/>
<dbReference type="GO" id="GO:0030286">
    <property type="term" value="C:dynein complex"/>
    <property type="evidence" value="ECO:0007669"/>
    <property type="project" value="UniProtKB-KW"/>
</dbReference>
<accession>T0PUK7</accession>
<evidence type="ECO:0000256" key="1">
    <source>
        <dbReference type="ARBA" id="ARBA00023017"/>
    </source>
</evidence>
<dbReference type="eggNOG" id="KOG4001">
    <property type="taxonomic scope" value="Eukaryota"/>
</dbReference>
<sequence>MAEKSEVTGVAHAPFSLVQYEDPVLLEPNPHVDFTYALPTEQTLSEPLLSPEIMHAMLPPREWKEFSGTWRQHVSMVPSTRADVVALQELLDTMLVQEQTKKQGICANRERLHAQAFVDEVIRQVTLACPERGLFLLRIRDEIRMTIEAYQALYNTSLSFGIRKTVMAEEGMQAIDDKVRTLQASNVELRDAKSHWMHRLKVLEHQYATEREARATQQANVVSLLRDQIQHFQTFGELRDAQ</sequence>
<dbReference type="GO" id="GO:0005930">
    <property type="term" value="C:axoneme"/>
    <property type="evidence" value="ECO:0007669"/>
    <property type="project" value="TreeGrafter"/>
</dbReference>
<dbReference type="Proteomes" id="UP000030762">
    <property type="component" value="Unassembled WGS sequence"/>
</dbReference>
<dbReference type="PANTHER" id="PTHR13183">
    <property type="entry name" value="AXONEMAL INNER ARM DYNEIN LIGHT CHAIN 28"/>
    <property type="match status" value="1"/>
</dbReference>
<gene>
    <name evidence="5" type="ORF">SDRG_13077</name>
</gene>
<evidence type="ECO:0000256" key="4">
    <source>
        <dbReference type="ARBA" id="ARBA00038114"/>
    </source>
</evidence>
<dbReference type="InParanoid" id="T0PUK7"/>
<keyword evidence="3" id="KW-0505">Motor protein</keyword>
<dbReference type="Pfam" id="PF10211">
    <property type="entry name" value="Ax_dynein_light"/>
    <property type="match status" value="1"/>
</dbReference>
<dbReference type="VEuPathDB" id="FungiDB:SDRG_13077"/>
<keyword evidence="2" id="KW-0175">Coiled coil</keyword>
<dbReference type="GO" id="GO:0045504">
    <property type="term" value="F:dynein heavy chain binding"/>
    <property type="evidence" value="ECO:0007669"/>
    <property type="project" value="TreeGrafter"/>
</dbReference>
<dbReference type="AlphaFoldDB" id="T0PUK7"/>
<comment type="similarity">
    <text evidence="4">Belongs to the inner dynein arm light chain family.</text>
</comment>